<feature type="domain" description="Flagellin N-terminal" evidence="6">
    <location>
        <begin position="3"/>
        <end position="139"/>
    </location>
</feature>
<gene>
    <name evidence="7" type="primary">flgL</name>
    <name evidence="7" type="ORF">QTP81_06110</name>
</gene>
<dbReference type="PANTHER" id="PTHR42792">
    <property type="entry name" value="FLAGELLIN"/>
    <property type="match status" value="1"/>
</dbReference>
<evidence type="ECO:0000259" key="6">
    <source>
        <dbReference type="Pfam" id="PF00669"/>
    </source>
</evidence>
<sequence length="407" mass="44133">MRISTNQIFDLNIRSVLENQRGLSDTQQQLASGKRINKPSDDPVGAAQVVRLTEELDKLTQYQRNNDLLASSLEQQEAILRSINNSANRARVLVIQSGAGYTTDADRKAIGAEIEQIRNEILDLMNSQNEQGEYIFAGFQSESQAFEFNPAASGNKITFAGDDGTNQVQLSDSVTIQSSTSGRVIFEDVLARLNFSFSGSAGISVNQAAINQQGTFDNFHKDNYDPVTPANNEFRLTVLAGDQIQVTNVGTGAVVDTLDFQSGQTLNYQGIEFNLEGSVGDSVDFTLDAPQKKNIAETLHDMFLALTTDDVADSDFREAINDALVGIDNSLASIGLETSSLGGRLNVAQSIEETNLDLEIANKTARSAIEDVDYAEASAEFAKQETALNAALATFPRVTSLSLFDFL</sequence>
<evidence type="ECO:0000256" key="1">
    <source>
        <dbReference type="ARBA" id="ARBA00004365"/>
    </source>
</evidence>
<dbReference type="InterPro" id="IPR013384">
    <property type="entry name" value="Flagell_FlgL"/>
</dbReference>
<dbReference type="Gene3D" id="1.20.1330.10">
    <property type="entry name" value="f41 fragment of flagellin, N-terminal domain"/>
    <property type="match status" value="1"/>
</dbReference>
<evidence type="ECO:0000256" key="3">
    <source>
        <dbReference type="ARBA" id="ARBA00005709"/>
    </source>
</evidence>
<dbReference type="InterPro" id="IPR001029">
    <property type="entry name" value="Flagellin_N"/>
</dbReference>
<dbReference type="PANTHER" id="PTHR42792:SF1">
    <property type="entry name" value="FLAGELLAR HOOK-ASSOCIATED PROTEIN 3"/>
    <property type="match status" value="1"/>
</dbReference>
<keyword evidence="7" id="KW-0969">Cilium</keyword>
<organism evidence="7 8">
    <name type="scientific">Alteromonas arenosi</name>
    <dbReference type="NCBI Taxonomy" id="3055817"/>
    <lineage>
        <taxon>Bacteria</taxon>
        <taxon>Pseudomonadati</taxon>
        <taxon>Pseudomonadota</taxon>
        <taxon>Gammaproteobacteria</taxon>
        <taxon>Alteromonadales</taxon>
        <taxon>Alteromonadaceae</taxon>
        <taxon>Alteromonas/Salinimonas group</taxon>
        <taxon>Alteromonas</taxon>
    </lineage>
</organism>
<accession>A0ABT7SVY0</accession>
<dbReference type="SUPFAM" id="SSF64518">
    <property type="entry name" value="Phase 1 flagellin"/>
    <property type="match status" value="1"/>
</dbReference>
<dbReference type="Pfam" id="PF00669">
    <property type="entry name" value="Flagellin_N"/>
    <property type="match status" value="1"/>
</dbReference>
<evidence type="ECO:0000256" key="4">
    <source>
        <dbReference type="ARBA" id="ARBA00022525"/>
    </source>
</evidence>
<evidence type="ECO:0000256" key="2">
    <source>
        <dbReference type="ARBA" id="ARBA00004613"/>
    </source>
</evidence>
<evidence type="ECO:0000313" key="7">
    <source>
        <dbReference type="EMBL" id="MDM7860164.1"/>
    </source>
</evidence>
<comment type="similarity">
    <text evidence="3">Belongs to the bacterial flagellin family.</text>
</comment>
<evidence type="ECO:0000256" key="5">
    <source>
        <dbReference type="ARBA" id="ARBA00023143"/>
    </source>
</evidence>
<dbReference type="NCBIfam" id="TIGR02550">
    <property type="entry name" value="flagell_flgL"/>
    <property type="match status" value="1"/>
</dbReference>
<keyword evidence="7" id="KW-0966">Cell projection</keyword>
<comment type="caution">
    <text evidence="7">The sequence shown here is derived from an EMBL/GenBank/DDBJ whole genome shotgun (WGS) entry which is preliminary data.</text>
</comment>
<keyword evidence="8" id="KW-1185">Reference proteome</keyword>
<dbReference type="Proteomes" id="UP001234343">
    <property type="component" value="Unassembled WGS sequence"/>
</dbReference>
<reference evidence="7 8" key="1">
    <citation type="submission" date="2023-06" db="EMBL/GenBank/DDBJ databases">
        <title>Alteromonas sp. ASW11-36 isolated from intertidal sand.</title>
        <authorList>
            <person name="Li Y."/>
        </authorList>
    </citation>
    <scope>NUCLEOTIDE SEQUENCE [LARGE SCALE GENOMIC DNA]</scope>
    <source>
        <strain evidence="7 8">ASW11-36</strain>
    </source>
</reference>
<keyword evidence="5" id="KW-0975">Bacterial flagellum</keyword>
<evidence type="ECO:0000313" key="8">
    <source>
        <dbReference type="Proteomes" id="UP001234343"/>
    </source>
</evidence>
<name>A0ABT7SVY0_9ALTE</name>
<keyword evidence="7" id="KW-0282">Flagellum</keyword>
<keyword evidence="4" id="KW-0964">Secreted</keyword>
<proteinExistence type="inferred from homology"/>
<dbReference type="InterPro" id="IPR001492">
    <property type="entry name" value="Flagellin"/>
</dbReference>
<comment type="subcellular location">
    <subcellularLocation>
        <location evidence="1">Bacterial flagellum</location>
    </subcellularLocation>
    <subcellularLocation>
        <location evidence="2">Secreted</location>
    </subcellularLocation>
</comment>
<dbReference type="RefSeq" id="WP_289364409.1">
    <property type="nucleotide sequence ID" value="NZ_JAUCBP010000006.1"/>
</dbReference>
<protein>
    <submittedName>
        <fullName evidence="7">Flagellar hook-associated protein FlgL</fullName>
    </submittedName>
</protein>
<dbReference type="EMBL" id="JAUCBP010000006">
    <property type="protein sequence ID" value="MDM7860164.1"/>
    <property type="molecule type" value="Genomic_DNA"/>
</dbReference>